<dbReference type="Proteomes" id="UP000430146">
    <property type="component" value="Unassembled WGS sequence"/>
</dbReference>
<dbReference type="InterPro" id="IPR029016">
    <property type="entry name" value="GAF-like_dom_sf"/>
</dbReference>
<dbReference type="InterPro" id="IPR003018">
    <property type="entry name" value="GAF"/>
</dbReference>
<gene>
    <name evidence="2" type="ORF">AELLOGFF_01237</name>
</gene>
<reference evidence="2 3" key="1">
    <citation type="submission" date="2019-11" db="EMBL/GenBank/DDBJ databases">
        <authorList>
            <person name="Holert J."/>
        </authorList>
    </citation>
    <scope>NUCLEOTIDE SEQUENCE [LARGE SCALE GENOMIC DNA]</scope>
    <source>
        <strain evidence="2">BC8_1</strain>
    </source>
</reference>
<evidence type="ECO:0000313" key="2">
    <source>
        <dbReference type="EMBL" id="CAA0128279.1"/>
    </source>
</evidence>
<dbReference type="Pfam" id="PF01590">
    <property type="entry name" value="GAF"/>
    <property type="match status" value="1"/>
</dbReference>
<accession>A0A5S9R4C4</accession>
<proteinExistence type="predicted"/>
<dbReference type="Gene3D" id="3.30.450.40">
    <property type="match status" value="1"/>
</dbReference>
<evidence type="ECO:0000259" key="1">
    <source>
        <dbReference type="SMART" id="SM00065"/>
    </source>
</evidence>
<dbReference type="PANTHER" id="PTHR43102">
    <property type="entry name" value="SLR1143 PROTEIN"/>
    <property type="match status" value="1"/>
</dbReference>
<dbReference type="AlphaFoldDB" id="A0A5S9R4C4"/>
<dbReference type="PANTHER" id="PTHR43102:SF2">
    <property type="entry name" value="GAF DOMAIN-CONTAINING PROTEIN"/>
    <property type="match status" value="1"/>
</dbReference>
<keyword evidence="3" id="KW-1185">Reference proteome</keyword>
<feature type="domain" description="GAF" evidence="1">
    <location>
        <begin position="95"/>
        <end position="232"/>
    </location>
</feature>
<organism evidence="2 3">
    <name type="scientific">Mycolicibacterium vanbaalenii</name>
    <name type="common">Mycobacterium vanbaalenii</name>
    <dbReference type="NCBI Taxonomy" id="110539"/>
    <lineage>
        <taxon>Bacteria</taxon>
        <taxon>Bacillati</taxon>
        <taxon>Actinomycetota</taxon>
        <taxon>Actinomycetes</taxon>
        <taxon>Mycobacteriales</taxon>
        <taxon>Mycobacteriaceae</taxon>
        <taxon>Mycolicibacterium</taxon>
    </lineage>
</organism>
<name>A0A5S9R4C4_MYCVN</name>
<dbReference type="SUPFAM" id="SSF55781">
    <property type="entry name" value="GAF domain-like"/>
    <property type="match status" value="1"/>
</dbReference>
<protein>
    <recommendedName>
        <fullName evidence="1">GAF domain-containing protein</fullName>
    </recommendedName>
</protein>
<evidence type="ECO:0000313" key="3">
    <source>
        <dbReference type="Proteomes" id="UP000430146"/>
    </source>
</evidence>
<sequence length="236" mass="25391">MVNKSVNKFDDWLNARLERCAGDANEDVHTYVARAVASRMLVDVRRTDQPVLRDLMAHLLDSKVLGETDMPGVEAAITDPDRLEALQATGLLDSGQDAVLDRITSALAQALDVPFAAVTLVDADRLLLKSVKTTTPDNFGGGQVPLEWSICQYTVAQGSTLALDDARIDPVFKLHPAVAAGTFVAYLGVPVKDRKGNAIGTLCVSDTKPRMWTAGHVQILSDFTALAAERAFGYAP</sequence>
<dbReference type="EMBL" id="CACSIP010000034">
    <property type="protein sequence ID" value="CAA0128279.1"/>
    <property type="molecule type" value="Genomic_DNA"/>
</dbReference>
<dbReference type="SMART" id="SM00065">
    <property type="entry name" value="GAF"/>
    <property type="match status" value="1"/>
</dbReference>